<evidence type="ECO:0000256" key="1">
    <source>
        <dbReference type="SAM" id="MobiDB-lite"/>
    </source>
</evidence>
<evidence type="ECO:0000313" key="3">
    <source>
        <dbReference type="Proteomes" id="UP001177003"/>
    </source>
</evidence>
<keyword evidence="3" id="KW-1185">Reference proteome</keyword>
<feature type="compositionally biased region" description="Pro residues" evidence="1">
    <location>
        <begin position="130"/>
        <end position="148"/>
    </location>
</feature>
<feature type="region of interest" description="Disordered" evidence="1">
    <location>
        <begin position="130"/>
        <end position="175"/>
    </location>
</feature>
<dbReference type="AlphaFoldDB" id="A0AA35VTF7"/>
<dbReference type="EMBL" id="OX465077">
    <property type="protein sequence ID" value="CAI9267402.1"/>
    <property type="molecule type" value="Genomic_DNA"/>
</dbReference>
<organism evidence="2 3">
    <name type="scientific">Lactuca saligna</name>
    <name type="common">Willowleaf lettuce</name>
    <dbReference type="NCBI Taxonomy" id="75948"/>
    <lineage>
        <taxon>Eukaryota</taxon>
        <taxon>Viridiplantae</taxon>
        <taxon>Streptophyta</taxon>
        <taxon>Embryophyta</taxon>
        <taxon>Tracheophyta</taxon>
        <taxon>Spermatophyta</taxon>
        <taxon>Magnoliopsida</taxon>
        <taxon>eudicotyledons</taxon>
        <taxon>Gunneridae</taxon>
        <taxon>Pentapetalae</taxon>
        <taxon>asterids</taxon>
        <taxon>campanulids</taxon>
        <taxon>Asterales</taxon>
        <taxon>Asteraceae</taxon>
        <taxon>Cichorioideae</taxon>
        <taxon>Cichorieae</taxon>
        <taxon>Lactucinae</taxon>
        <taxon>Lactuca</taxon>
    </lineage>
</organism>
<dbReference type="Proteomes" id="UP001177003">
    <property type="component" value="Chromosome 1"/>
</dbReference>
<evidence type="ECO:0000313" key="2">
    <source>
        <dbReference type="EMBL" id="CAI9267402.1"/>
    </source>
</evidence>
<reference evidence="2" key="1">
    <citation type="submission" date="2023-04" db="EMBL/GenBank/DDBJ databases">
        <authorList>
            <person name="Vijverberg K."/>
            <person name="Xiong W."/>
            <person name="Schranz E."/>
        </authorList>
    </citation>
    <scope>NUCLEOTIDE SEQUENCE</scope>
</reference>
<name>A0AA35VTF7_LACSI</name>
<accession>A0AA35VTF7</accession>
<protein>
    <submittedName>
        <fullName evidence="2">Uncharacterized protein</fullName>
    </submittedName>
</protein>
<sequence>MALGTVTNYEQFSSSISTLRFLLCFSQSTMVKSQSFITCIQLLLVCSITTVGSRPATLSRRGLSEICDPLLEDCGDQWPFSPISSSNNPFISRPFLRRQTPPVLLPTLPPVVVASPPPTVSDPTFSPLVASPPPPGTTINPPTFPELPPDYDDDDDTNTAPPANDGANLPPEVTLPPIVHRRSHPDLYLSPPLLNLPAPPLVPIYQQQEIVMPPPPPPPTNK</sequence>
<proteinExistence type="predicted"/>
<gene>
    <name evidence="2" type="ORF">LSALG_LOCUS7887</name>
</gene>